<evidence type="ECO:0000256" key="7">
    <source>
        <dbReference type="ARBA" id="ARBA00023136"/>
    </source>
</evidence>
<evidence type="ECO:0000256" key="3">
    <source>
        <dbReference type="ARBA" id="ARBA00022519"/>
    </source>
</evidence>
<evidence type="ECO:0000256" key="4">
    <source>
        <dbReference type="ARBA" id="ARBA00022741"/>
    </source>
</evidence>
<dbReference type="InterPro" id="IPR013611">
    <property type="entry name" value="Transp-assoc_OB_typ2"/>
</dbReference>
<dbReference type="InterPro" id="IPR003439">
    <property type="entry name" value="ABC_transporter-like_ATP-bd"/>
</dbReference>
<keyword evidence="1 8" id="KW-0813">Transport</keyword>
<dbReference type="RefSeq" id="WP_101304895.1">
    <property type="nucleotide sequence ID" value="NZ_NXGX01000013.1"/>
</dbReference>
<dbReference type="EC" id="7.6.2.11" evidence="8"/>
<comment type="catalytic activity">
    <reaction evidence="8">
        <text>ATP + H2O + polyamine-[polyamine-binding protein]Side 1 = ADP + phosphate + polyamineSide 2 + [polyamine-binding protein]Side 1.</text>
        <dbReference type="EC" id="7.6.2.11"/>
    </reaction>
</comment>
<dbReference type="Pfam" id="PF00005">
    <property type="entry name" value="ABC_tran"/>
    <property type="match status" value="1"/>
</dbReference>
<dbReference type="InterPro" id="IPR027417">
    <property type="entry name" value="P-loop_NTPase"/>
</dbReference>
<evidence type="ECO:0000313" key="10">
    <source>
        <dbReference type="EMBL" id="PKR56455.1"/>
    </source>
</evidence>
<dbReference type="PANTHER" id="PTHR42781:SF5">
    <property type="entry name" value="PUTRESCINE TRANSPORT ATP-BINDING PROTEIN POTG"/>
    <property type="match status" value="1"/>
</dbReference>
<comment type="subunit">
    <text evidence="8">The complex is composed of two ATP-binding proteins (PotA), two transmembrane proteins (PotB and PotC) and a solute-binding protein (PotD).</text>
</comment>
<dbReference type="InterPro" id="IPR005893">
    <property type="entry name" value="PotA-like"/>
</dbReference>
<dbReference type="GO" id="GO:0015417">
    <property type="term" value="F:ABC-type polyamine transporter activity"/>
    <property type="evidence" value="ECO:0007669"/>
    <property type="project" value="UniProtKB-EC"/>
</dbReference>
<keyword evidence="11" id="KW-1185">Reference proteome</keyword>
<dbReference type="AlphaFoldDB" id="A0A2N3L0W6"/>
<reference evidence="10 11" key="1">
    <citation type="submission" date="2017-09" db="EMBL/GenBank/DDBJ databases">
        <title>Biodiversity and function of Thalassospira species in the particle-attached aromatic-hydrocarbon-degrading consortia from the surface seawater of the China South Sea.</title>
        <authorList>
            <person name="Dong C."/>
            <person name="Lai Q."/>
            <person name="Shao Z."/>
        </authorList>
    </citation>
    <scope>NUCLEOTIDE SEQUENCE [LARGE SCALE GENOMIC DNA]</scope>
    <source>
        <strain evidence="10 11">139Z-12</strain>
    </source>
</reference>
<comment type="caution">
    <text evidence="10">The sequence shown here is derived from an EMBL/GenBank/DDBJ whole genome shotgun (WGS) entry which is preliminary data.</text>
</comment>
<dbReference type="InterPro" id="IPR050093">
    <property type="entry name" value="ABC_SmlMolc_Importer"/>
</dbReference>
<dbReference type="SMART" id="SM00382">
    <property type="entry name" value="AAA"/>
    <property type="match status" value="1"/>
</dbReference>
<dbReference type="InterPro" id="IPR003593">
    <property type="entry name" value="AAA+_ATPase"/>
</dbReference>
<dbReference type="GO" id="GO:0005524">
    <property type="term" value="F:ATP binding"/>
    <property type="evidence" value="ECO:0007669"/>
    <property type="project" value="UniProtKB-KW"/>
</dbReference>
<protein>
    <recommendedName>
        <fullName evidence="8">Spermidine/putrescine import ATP-binding protein PotA</fullName>
        <ecNumber evidence="8">7.6.2.11</ecNumber>
    </recommendedName>
</protein>
<keyword evidence="6 8" id="KW-1278">Translocase</keyword>
<accession>A0A2N3L0W6</accession>
<dbReference type="InterPro" id="IPR017871">
    <property type="entry name" value="ABC_transporter-like_CS"/>
</dbReference>
<dbReference type="NCBIfam" id="TIGR01187">
    <property type="entry name" value="potA"/>
    <property type="match status" value="1"/>
</dbReference>
<dbReference type="SUPFAM" id="SSF52540">
    <property type="entry name" value="P-loop containing nucleoside triphosphate hydrolases"/>
    <property type="match status" value="1"/>
</dbReference>
<feature type="domain" description="ABC transporter" evidence="9">
    <location>
        <begin position="30"/>
        <end position="260"/>
    </location>
</feature>
<dbReference type="InterPro" id="IPR008995">
    <property type="entry name" value="Mo/tungstate-bd_C_term_dom"/>
</dbReference>
<evidence type="ECO:0000256" key="8">
    <source>
        <dbReference type="RuleBase" id="RU364083"/>
    </source>
</evidence>
<dbReference type="Gene3D" id="3.40.50.300">
    <property type="entry name" value="P-loop containing nucleotide triphosphate hydrolases"/>
    <property type="match status" value="1"/>
</dbReference>
<keyword evidence="3" id="KW-0997">Cell inner membrane</keyword>
<evidence type="ECO:0000256" key="6">
    <source>
        <dbReference type="ARBA" id="ARBA00022967"/>
    </source>
</evidence>
<dbReference type="FunFam" id="3.40.50.300:FF:000133">
    <property type="entry name" value="Spermidine/putrescine import ATP-binding protein PotA"/>
    <property type="match status" value="1"/>
</dbReference>
<comment type="function">
    <text evidence="8">Part of the ABC transporter complex PotABCD involved in spermidine/putrescine import. Responsible for energy coupling to the transport system.</text>
</comment>
<evidence type="ECO:0000313" key="11">
    <source>
        <dbReference type="Proteomes" id="UP000233332"/>
    </source>
</evidence>
<keyword evidence="5 8" id="KW-0067">ATP-binding</keyword>
<keyword evidence="7 8" id="KW-0472">Membrane</keyword>
<proteinExistence type="inferred from homology"/>
<dbReference type="Pfam" id="PF08402">
    <property type="entry name" value="TOBE_2"/>
    <property type="match status" value="1"/>
</dbReference>
<dbReference type="PANTHER" id="PTHR42781">
    <property type="entry name" value="SPERMIDINE/PUTRESCINE IMPORT ATP-BINDING PROTEIN POTA"/>
    <property type="match status" value="1"/>
</dbReference>
<dbReference type="PROSITE" id="PS00211">
    <property type="entry name" value="ABC_TRANSPORTER_1"/>
    <property type="match status" value="1"/>
</dbReference>
<dbReference type="GO" id="GO:0016887">
    <property type="term" value="F:ATP hydrolysis activity"/>
    <property type="evidence" value="ECO:0007669"/>
    <property type="project" value="InterPro"/>
</dbReference>
<organism evidence="10 11">
    <name type="scientific">Thalassospira lohafexi</name>
    <dbReference type="NCBI Taxonomy" id="744227"/>
    <lineage>
        <taxon>Bacteria</taxon>
        <taxon>Pseudomonadati</taxon>
        <taxon>Pseudomonadota</taxon>
        <taxon>Alphaproteobacteria</taxon>
        <taxon>Rhodospirillales</taxon>
        <taxon>Thalassospiraceae</taxon>
        <taxon>Thalassospira</taxon>
    </lineage>
</organism>
<evidence type="ECO:0000256" key="5">
    <source>
        <dbReference type="ARBA" id="ARBA00022840"/>
    </source>
</evidence>
<evidence type="ECO:0000256" key="1">
    <source>
        <dbReference type="ARBA" id="ARBA00022448"/>
    </source>
</evidence>
<dbReference type="EMBL" id="NXGX01000013">
    <property type="protein sequence ID" value="PKR56455.1"/>
    <property type="molecule type" value="Genomic_DNA"/>
</dbReference>
<dbReference type="Proteomes" id="UP000233332">
    <property type="component" value="Unassembled WGS sequence"/>
</dbReference>
<keyword evidence="4 8" id="KW-0547">Nucleotide-binding</keyword>
<evidence type="ECO:0000256" key="2">
    <source>
        <dbReference type="ARBA" id="ARBA00022475"/>
    </source>
</evidence>
<evidence type="ECO:0000259" key="9">
    <source>
        <dbReference type="PROSITE" id="PS50893"/>
    </source>
</evidence>
<name>A0A2N3L0W6_9PROT</name>
<dbReference type="GO" id="GO:0043190">
    <property type="term" value="C:ATP-binding cassette (ABC) transporter complex"/>
    <property type="evidence" value="ECO:0007669"/>
    <property type="project" value="InterPro"/>
</dbReference>
<dbReference type="GO" id="GO:0015847">
    <property type="term" value="P:putrescine transport"/>
    <property type="evidence" value="ECO:0007669"/>
    <property type="project" value="UniProtKB-ARBA"/>
</dbReference>
<sequence length="388" mass="43702">MLVPEAVLDRAHEDVHKTQPWNNPDAVPFIRFENVTKKFGDFYAVDDVSLDIYRHELFALLGGSGCGKTTLLRMLAGFEEPTSGKIYIDGVDMAGVPPYERPTNMMFQSYALFPHMNVEQNVAFGLLQDGVSRSETKQLVADMLALVQMSKFAKRKPHQLSGGQRQRVALARSLVKRPKVLLLDEPLGALDKKLREQTQFELVNIQEKVGTTFVMVTHDQEEAMTMASRIAVMNEGVINQTGTPFELYEYPNSRYTANFLGQVNLVEGVLIDDDEKYAVIKSDEGGCEIYIDHAVQGHRGMTFWAALRPERLRLTKEPPENIKYNCVSGKVEEIGYLGGISTYHVRLASGKRIKVTEPNSTRQIEPRYTWEDPVWVSWEAGAASVLNK</sequence>
<comment type="similarity">
    <text evidence="8">Belongs to the ABC transporter superfamily. Spermidine/putrescine importer (TC 3.A.1.11.1) family.</text>
</comment>
<dbReference type="PROSITE" id="PS50893">
    <property type="entry name" value="ABC_TRANSPORTER_2"/>
    <property type="match status" value="1"/>
</dbReference>
<keyword evidence="2 8" id="KW-1003">Cell membrane</keyword>
<gene>
    <name evidence="8" type="primary">potA</name>
    <name evidence="10" type="ORF">COO92_20995</name>
</gene>
<dbReference type="SUPFAM" id="SSF50331">
    <property type="entry name" value="MOP-like"/>
    <property type="match status" value="1"/>
</dbReference>
<dbReference type="Gene3D" id="2.40.50.100">
    <property type="match status" value="1"/>
</dbReference>